<dbReference type="CDD" id="cd04196">
    <property type="entry name" value="GT_2_like_d"/>
    <property type="match status" value="1"/>
</dbReference>
<dbReference type="AlphaFoldDB" id="A0A261TZ03"/>
<dbReference type="Proteomes" id="UP000216913">
    <property type="component" value="Unassembled WGS sequence"/>
</dbReference>
<protein>
    <submittedName>
        <fullName evidence="5">Glycosyl transferase family 2</fullName>
    </submittedName>
</protein>
<evidence type="ECO:0000313" key="6">
    <source>
        <dbReference type="Proteomes" id="UP000216913"/>
    </source>
</evidence>
<dbReference type="InterPro" id="IPR001173">
    <property type="entry name" value="Glyco_trans_2-like"/>
</dbReference>
<evidence type="ECO:0000259" key="4">
    <source>
        <dbReference type="Pfam" id="PF00535"/>
    </source>
</evidence>
<dbReference type="PANTHER" id="PTHR43685:SF5">
    <property type="entry name" value="GLYCOSYLTRANSFERASE EPSE-RELATED"/>
    <property type="match status" value="1"/>
</dbReference>
<dbReference type="Pfam" id="PF00535">
    <property type="entry name" value="Glycos_transf_2"/>
    <property type="match status" value="1"/>
</dbReference>
<feature type="domain" description="Glycosyltransferase 2-like" evidence="4">
    <location>
        <begin position="7"/>
        <end position="113"/>
    </location>
</feature>
<evidence type="ECO:0000256" key="2">
    <source>
        <dbReference type="ARBA" id="ARBA00022676"/>
    </source>
</evidence>
<comment type="similarity">
    <text evidence="1">Belongs to the glycosyltransferase 2 family.</text>
</comment>
<proteinExistence type="inferred from homology"/>
<dbReference type="SUPFAM" id="SSF53448">
    <property type="entry name" value="Nucleotide-diphospho-sugar transferases"/>
    <property type="match status" value="1"/>
</dbReference>
<dbReference type="EMBL" id="NEVP01000001">
    <property type="protein sequence ID" value="OZI54914.1"/>
    <property type="molecule type" value="Genomic_DNA"/>
</dbReference>
<comment type="caution">
    <text evidence="5">The sequence shown here is derived from an EMBL/GenBank/DDBJ whole genome shotgun (WGS) entry which is preliminary data.</text>
</comment>
<sequence length="307" mass="34307">MADQVAILLCTYQGQAFLADQLASLGAQTHQNWTLFISDDGSRDGTLALIDDFRQKWGESRVHLLAGPRQGFVANFLSLTCHPEVRADYYAYADQDDIWDADKLERALAWLRTVDPTRPALYCSRTRLIDGVGQPIGESPQFNRSPAFANALVQNIAGGNTMVFNNPAMALMRTVGPQADVAAHDWLTYQVISGCGGEVHYDHRPSLQYRQHDGNLIGANRSFSARLSRVRQLAQGRLRDWNTRNLRALEPLHDHLSEDSRRRLNRFSQARQASLPGRISGLYRSGVYRQTTLGNLGLLAAAIFNKI</sequence>
<dbReference type="GO" id="GO:0016757">
    <property type="term" value="F:glycosyltransferase activity"/>
    <property type="evidence" value="ECO:0007669"/>
    <property type="project" value="UniProtKB-KW"/>
</dbReference>
<dbReference type="InterPro" id="IPR029044">
    <property type="entry name" value="Nucleotide-diphossugar_trans"/>
</dbReference>
<evidence type="ECO:0000313" key="5">
    <source>
        <dbReference type="EMBL" id="OZI54914.1"/>
    </source>
</evidence>
<reference evidence="5 6" key="1">
    <citation type="submission" date="2017-05" db="EMBL/GenBank/DDBJ databases">
        <title>Complete and WGS of Bordetella genogroups.</title>
        <authorList>
            <person name="Spilker T."/>
            <person name="LiPuma J."/>
        </authorList>
    </citation>
    <scope>NUCLEOTIDE SEQUENCE [LARGE SCALE GENOMIC DNA]</scope>
    <source>
        <strain evidence="5 6">AU10456</strain>
    </source>
</reference>
<keyword evidence="6" id="KW-1185">Reference proteome</keyword>
<dbReference type="RefSeq" id="WP_094797978.1">
    <property type="nucleotide sequence ID" value="NZ_NEVN01000013.1"/>
</dbReference>
<organism evidence="5 6">
    <name type="scientific">Bordetella genomosp. 5</name>
    <dbReference type="NCBI Taxonomy" id="1395608"/>
    <lineage>
        <taxon>Bacteria</taxon>
        <taxon>Pseudomonadati</taxon>
        <taxon>Pseudomonadota</taxon>
        <taxon>Betaproteobacteria</taxon>
        <taxon>Burkholderiales</taxon>
        <taxon>Alcaligenaceae</taxon>
        <taxon>Bordetella</taxon>
    </lineage>
</organism>
<accession>A0A261TZ03</accession>
<dbReference type="Gene3D" id="3.90.550.10">
    <property type="entry name" value="Spore Coat Polysaccharide Biosynthesis Protein SpsA, Chain A"/>
    <property type="match status" value="1"/>
</dbReference>
<dbReference type="OrthoDB" id="9802649at2"/>
<evidence type="ECO:0000256" key="3">
    <source>
        <dbReference type="ARBA" id="ARBA00022679"/>
    </source>
</evidence>
<keyword evidence="2" id="KW-0328">Glycosyltransferase</keyword>
<gene>
    <name evidence="5" type="ORF">CAL25_00370</name>
</gene>
<dbReference type="PANTHER" id="PTHR43685">
    <property type="entry name" value="GLYCOSYLTRANSFERASE"/>
    <property type="match status" value="1"/>
</dbReference>
<name>A0A261TZ03_9BORD</name>
<dbReference type="InterPro" id="IPR050834">
    <property type="entry name" value="Glycosyltransf_2"/>
</dbReference>
<evidence type="ECO:0000256" key="1">
    <source>
        <dbReference type="ARBA" id="ARBA00006739"/>
    </source>
</evidence>
<keyword evidence="3 5" id="KW-0808">Transferase</keyword>